<comment type="catalytic activity">
    <reaction evidence="7">
        <text>2'-deoxyinosine + phosphate = 2-deoxy-alpha-D-ribose 1-phosphate + hypoxanthine</text>
        <dbReference type="Rhea" id="RHEA:27750"/>
        <dbReference type="ChEBI" id="CHEBI:17368"/>
        <dbReference type="ChEBI" id="CHEBI:28997"/>
        <dbReference type="ChEBI" id="CHEBI:43474"/>
        <dbReference type="ChEBI" id="CHEBI:57259"/>
        <dbReference type="EC" id="2.4.2.1"/>
    </reaction>
</comment>
<dbReference type="Proteomes" id="UP000699462">
    <property type="component" value="Unassembled WGS sequence"/>
</dbReference>
<dbReference type="Pfam" id="PF01048">
    <property type="entry name" value="PNP_UDP_1"/>
    <property type="match status" value="1"/>
</dbReference>
<accession>A0A8T0D518</accession>
<evidence type="ECO:0000256" key="2">
    <source>
        <dbReference type="ARBA" id="ARBA00006751"/>
    </source>
</evidence>
<evidence type="ECO:0000313" key="12">
    <source>
        <dbReference type="Proteomes" id="UP000699462"/>
    </source>
</evidence>
<comment type="catalytic activity">
    <reaction evidence="6">
        <text>2'-deoxyguanosine + phosphate = 2-deoxy-alpha-D-ribose 1-phosphate + guanine</text>
        <dbReference type="Rhea" id="RHEA:27738"/>
        <dbReference type="ChEBI" id="CHEBI:16235"/>
        <dbReference type="ChEBI" id="CHEBI:17172"/>
        <dbReference type="ChEBI" id="CHEBI:43474"/>
        <dbReference type="ChEBI" id="CHEBI:57259"/>
        <dbReference type="EC" id="2.4.2.1"/>
    </reaction>
</comment>
<dbReference type="AlphaFoldDB" id="A0A8T0D518"/>
<proteinExistence type="inferred from homology"/>
<evidence type="ECO:0000256" key="3">
    <source>
        <dbReference type="ARBA" id="ARBA00022676"/>
    </source>
</evidence>
<comment type="caution">
    <text evidence="11">The sequence shown here is derived from an EMBL/GenBank/DDBJ whole genome shotgun (WGS) entry which is preliminary data.</text>
</comment>
<protein>
    <recommendedName>
        <fullName evidence="9">Purine nucleoside phosphorylase</fullName>
        <ecNumber evidence="9">2.4.2.1</ecNumber>
    </recommendedName>
    <alternativeName>
        <fullName evidence="9">Inosine-guanosine phosphorylase</fullName>
    </alternativeName>
</protein>
<evidence type="ECO:0000256" key="6">
    <source>
        <dbReference type="ARBA" id="ARBA00023929"/>
    </source>
</evidence>
<dbReference type="NCBIfam" id="NF006054">
    <property type="entry name" value="PRK08202.1"/>
    <property type="match status" value="1"/>
</dbReference>
<name>A0A8T0D518_9TREM</name>
<evidence type="ECO:0000259" key="10">
    <source>
        <dbReference type="Pfam" id="PF01048"/>
    </source>
</evidence>
<comment type="pathway">
    <text evidence="1 9">Purine metabolism; purine nucleoside salvage.</text>
</comment>
<evidence type="ECO:0000256" key="8">
    <source>
        <dbReference type="ARBA" id="ARBA00023970"/>
    </source>
</evidence>
<evidence type="ECO:0000256" key="9">
    <source>
        <dbReference type="PIRNR" id="PIRNR000477"/>
    </source>
</evidence>
<dbReference type="EC" id="2.4.2.1" evidence="9"/>
<dbReference type="PANTHER" id="PTHR11904:SF9">
    <property type="entry name" value="PURINE NUCLEOSIDE PHOSPHORYLASE-RELATED"/>
    <property type="match status" value="1"/>
</dbReference>
<gene>
    <name evidence="11" type="ORF">P879_07546</name>
</gene>
<evidence type="ECO:0000256" key="5">
    <source>
        <dbReference type="ARBA" id="ARBA00023918"/>
    </source>
</evidence>
<sequence>MSNEDFQTATQIATYIRQKITTSPKIGIICGSGLGSIVDAVLQQEVLAYKDIPGFSLATGKSLSLYTTNILSLVVGHAGNLVFGTICDKPVVVMQGRFHQYEGYNSRQIALPIRVMRLLGVEILLISNAAGGLNPKFSVGDFVVITDHISLSGMTGNNVLIGPNDERFGPRFPATSDAYCPILVKLIHEVARDEALSHRVHNGTYFHIGGPTYATDAETKMMILLGGDVVGMSTVPEVHAARHCGMRVFAISLVTDLCNPSVKTSNVLTHEEVMKAATANANDLKVLFVGMIQRM</sequence>
<comment type="similarity">
    <text evidence="2 9">Belongs to the PNP/MTAP phosphorylase family.</text>
</comment>
<dbReference type="CDD" id="cd09009">
    <property type="entry name" value="PNP-EcPNPII_like"/>
    <property type="match status" value="1"/>
</dbReference>
<feature type="domain" description="Nucleoside phosphorylase" evidence="10">
    <location>
        <begin position="25"/>
        <end position="291"/>
    </location>
</feature>
<dbReference type="GO" id="GO:0004731">
    <property type="term" value="F:purine-nucleoside phosphorylase activity"/>
    <property type="evidence" value="ECO:0007669"/>
    <property type="project" value="UniProtKB-EC"/>
</dbReference>
<evidence type="ECO:0000256" key="7">
    <source>
        <dbReference type="ARBA" id="ARBA00023950"/>
    </source>
</evidence>
<keyword evidence="3 9" id="KW-0328">Glycosyltransferase</keyword>
<dbReference type="PIRSF" id="PIRSF000477">
    <property type="entry name" value="PurNPase"/>
    <property type="match status" value="1"/>
</dbReference>
<organism evidence="11 12">
    <name type="scientific">Paragonimus westermani</name>
    <dbReference type="NCBI Taxonomy" id="34504"/>
    <lineage>
        <taxon>Eukaryota</taxon>
        <taxon>Metazoa</taxon>
        <taxon>Spiralia</taxon>
        <taxon>Lophotrochozoa</taxon>
        <taxon>Platyhelminthes</taxon>
        <taxon>Trematoda</taxon>
        <taxon>Digenea</taxon>
        <taxon>Plagiorchiida</taxon>
        <taxon>Troglotremata</taxon>
        <taxon>Troglotrematidae</taxon>
        <taxon>Paragonimus</taxon>
    </lineage>
</organism>
<keyword evidence="4 9" id="KW-0808">Transferase</keyword>
<evidence type="ECO:0000256" key="4">
    <source>
        <dbReference type="ARBA" id="ARBA00022679"/>
    </source>
</evidence>
<comment type="catalytic activity">
    <reaction evidence="5">
        <text>inosine + phosphate = alpha-D-ribose 1-phosphate + hypoxanthine</text>
        <dbReference type="Rhea" id="RHEA:27646"/>
        <dbReference type="ChEBI" id="CHEBI:17368"/>
        <dbReference type="ChEBI" id="CHEBI:17596"/>
        <dbReference type="ChEBI" id="CHEBI:43474"/>
        <dbReference type="ChEBI" id="CHEBI:57720"/>
        <dbReference type="EC" id="2.4.2.1"/>
    </reaction>
</comment>
<dbReference type="NCBIfam" id="TIGR01697">
    <property type="entry name" value="PNPH-PUNA-XAPA"/>
    <property type="match status" value="1"/>
</dbReference>
<dbReference type="EMBL" id="JTDF01019602">
    <property type="protein sequence ID" value="KAF8562506.1"/>
    <property type="molecule type" value="Genomic_DNA"/>
</dbReference>
<dbReference type="InterPro" id="IPR035994">
    <property type="entry name" value="Nucleoside_phosphorylase_sf"/>
</dbReference>
<dbReference type="InterPro" id="IPR011268">
    <property type="entry name" value="Purine_phosphorylase"/>
</dbReference>
<dbReference type="OrthoDB" id="10261782at2759"/>
<dbReference type="Gene3D" id="3.40.50.1580">
    <property type="entry name" value="Nucleoside phosphorylase domain"/>
    <property type="match status" value="1"/>
</dbReference>
<evidence type="ECO:0000256" key="1">
    <source>
        <dbReference type="ARBA" id="ARBA00005058"/>
    </source>
</evidence>
<dbReference type="PANTHER" id="PTHR11904">
    <property type="entry name" value="METHYLTHIOADENOSINE/PURINE NUCLEOSIDE PHOSPHORYLASE"/>
    <property type="match status" value="1"/>
</dbReference>
<dbReference type="InterPro" id="IPR000845">
    <property type="entry name" value="Nucleoside_phosphorylase_d"/>
</dbReference>
<dbReference type="GO" id="GO:0009116">
    <property type="term" value="P:nucleoside metabolic process"/>
    <property type="evidence" value="ECO:0007669"/>
    <property type="project" value="InterPro"/>
</dbReference>
<dbReference type="SUPFAM" id="SSF53167">
    <property type="entry name" value="Purine and uridine phosphorylases"/>
    <property type="match status" value="1"/>
</dbReference>
<comment type="function">
    <text evidence="9">The purine nucleoside phosphorylases catalyze the phosphorolytic breakdown of the N-glycosidic bond in the beta-(deoxy)ribonucleoside molecules, with the formation of the corresponding free purine bases and pentose-1-phosphate.</text>
</comment>
<dbReference type="GO" id="GO:0005737">
    <property type="term" value="C:cytoplasm"/>
    <property type="evidence" value="ECO:0007669"/>
    <property type="project" value="TreeGrafter"/>
</dbReference>
<keyword evidence="12" id="KW-1185">Reference proteome</keyword>
<evidence type="ECO:0000313" key="11">
    <source>
        <dbReference type="EMBL" id="KAF8562506.1"/>
    </source>
</evidence>
<comment type="catalytic activity">
    <reaction evidence="8">
        <text>guanosine + phosphate = alpha-D-ribose 1-phosphate + guanine</text>
        <dbReference type="Rhea" id="RHEA:13233"/>
        <dbReference type="ChEBI" id="CHEBI:16235"/>
        <dbReference type="ChEBI" id="CHEBI:16750"/>
        <dbReference type="ChEBI" id="CHEBI:43474"/>
        <dbReference type="ChEBI" id="CHEBI:57720"/>
        <dbReference type="EC" id="2.4.2.1"/>
    </reaction>
</comment>
<reference evidence="11 12" key="1">
    <citation type="submission" date="2019-07" db="EMBL/GenBank/DDBJ databases">
        <title>Annotation for the trematode Paragonimus westermani.</title>
        <authorList>
            <person name="Choi Y.-J."/>
        </authorList>
    </citation>
    <scope>NUCLEOTIDE SEQUENCE [LARGE SCALE GENOMIC DNA]</scope>
    <source>
        <strain evidence="11">180907_Pwestermani</strain>
    </source>
</reference>